<evidence type="ECO:0000256" key="5">
    <source>
        <dbReference type="ARBA" id="ARBA00022741"/>
    </source>
</evidence>
<keyword evidence="8" id="KW-0448">Lipopolysaccharide biosynthesis</keyword>
<dbReference type="GO" id="GO:0005886">
    <property type="term" value="C:plasma membrane"/>
    <property type="evidence" value="ECO:0007669"/>
    <property type="project" value="UniProtKB-SubCell"/>
</dbReference>
<dbReference type="NCBIfam" id="NF002475">
    <property type="entry name" value="PRK01723.1"/>
    <property type="match status" value="1"/>
</dbReference>
<proteinExistence type="inferred from homology"/>
<accession>A0A381PVW5</accession>
<feature type="non-terminal residue" evidence="11">
    <location>
        <position position="1"/>
    </location>
</feature>
<dbReference type="AlphaFoldDB" id="A0A381PVW5"/>
<evidence type="ECO:0000256" key="8">
    <source>
        <dbReference type="ARBA" id="ARBA00022985"/>
    </source>
</evidence>
<feature type="domain" description="Protein kinase" evidence="10">
    <location>
        <begin position="42"/>
        <end position="230"/>
    </location>
</feature>
<keyword evidence="5" id="KW-0547">Nucleotide-binding</keyword>
<organism evidence="11">
    <name type="scientific">marine metagenome</name>
    <dbReference type="NCBI Taxonomy" id="408172"/>
    <lineage>
        <taxon>unclassified sequences</taxon>
        <taxon>metagenomes</taxon>
        <taxon>ecological metagenomes</taxon>
    </lineage>
</organism>
<gene>
    <name evidence="11" type="ORF">METZ01_LOCUS23031</name>
</gene>
<dbReference type="EMBL" id="UINC01001083">
    <property type="protein sequence ID" value="SUZ70177.1"/>
    <property type="molecule type" value="Genomic_DNA"/>
</dbReference>
<evidence type="ECO:0000313" key="11">
    <source>
        <dbReference type="EMBL" id="SUZ70177.1"/>
    </source>
</evidence>
<dbReference type="Gene3D" id="1.10.510.10">
    <property type="entry name" value="Transferase(Phosphotransferase) domain 1"/>
    <property type="match status" value="1"/>
</dbReference>
<keyword evidence="2" id="KW-1003">Cell membrane</keyword>
<reference evidence="11" key="1">
    <citation type="submission" date="2018-05" db="EMBL/GenBank/DDBJ databases">
        <authorList>
            <person name="Lanie J.A."/>
            <person name="Ng W.-L."/>
            <person name="Kazmierczak K.M."/>
            <person name="Andrzejewski T.M."/>
            <person name="Davidsen T.M."/>
            <person name="Wayne K.J."/>
            <person name="Tettelin H."/>
            <person name="Glass J.I."/>
            <person name="Rusch D."/>
            <person name="Podicherti R."/>
            <person name="Tsui H.-C.T."/>
            <person name="Winkler M.E."/>
        </authorList>
    </citation>
    <scope>NUCLEOTIDE SEQUENCE</scope>
</reference>
<evidence type="ECO:0000256" key="4">
    <source>
        <dbReference type="ARBA" id="ARBA00022679"/>
    </source>
</evidence>
<dbReference type="PROSITE" id="PS50011">
    <property type="entry name" value="PROTEIN_KINASE_DOM"/>
    <property type="match status" value="1"/>
</dbReference>
<dbReference type="GO" id="GO:0004672">
    <property type="term" value="F:protein kinase activity"/>
    <property type="evidence" value="ECO:0007669"/>
    <property type="project" value="InterPro"/>
</dbReference>
<evidence type="ECO:0000256" key="3">
    <source>
        <dbReference type="ARBA" id="ARBA00022519"/>
    </source>
</evidence>
<dbReference type="HAMAP" id="MF_00521">
    <property type="entry name" value="KDO_kinase"/>
    <property type="match status" value="1"/>
</dbReference>
<dbReference type="GO" id="GO:0005524">
    <property type="term" value="F:ATP binding"/>
    <property type="evidence" value="ECO:0007669"/>
    <property type="project" value="UniProtKB-KW"/>
</dbReference>
<dbReference type="GO" id="GO:0009103">
    <property type="term" value="P:lipopolysaccharide biosynthetic process"/>
    <property type="evidence" value="ECO:0007669"/>
    <property type="project" value="UniProtKB-KW"/>
</dbReference>
<dbReference type="InterPro" id="IPR011009">
    <property type="entry name" value="Kinase-like_dom_sf"/>
</dbReference>
<evidence type="ECO:0000256" key="7">
    <source>
        <dbReference type="ARBA" id="ARBA00022840"/>
    </source>
</evidence>
<keyword evidence="4" id="KW-0808">Transferase</keyword>
<comment type="subcellular location">
    <subcellularLocation>
        <location evidence="1">Cell inner membrane</location>
        <topology evidence="1">Peripheral membrane protein</topology>
        <orientation evidence="1">Cytoplasmic side</orientation>
    </subcellularLocation>
</comment>
<evidence type="ECO:0000259" key="10">
    <source>
        <dbReference type="PROSITE" id="PS50011"/>
    </source>
</evidence>
<name>A0A381PVW5_9ZZZZ</name>
<evidence type="ECO:0000256" key="6">
    <source>
        <dbReference type="ARBA" id="ARBA00022777"/>
    </source>
</evidence>
<keyword evidence="7" id="KW-0067">ATP-binding</keyword>
<evidence type="ECO:0000256" key="1">
    <source>
        <dbReference type="ARBA" id="ARBA00004515"/>
    </source>
</evidence>
<keyword evidence="9" id="KW-0472">Membrane</keyword>
<dbReference type="SUPFAM" id="SSF56112">
    <property type="entry name" value="Protein kinase-like (PK-like)"/>
    <property type="match status" value="1"/>
</dbReference>
<keyword evidence="6" id="KW-0418">Kinase</keyword>
<dbReference type="InterPro" id="IPR022826">
    <property type="entry name" value="KDO_kinase"/>
</dbReference>
<protein>
    <recommendedName>
        <fullName evidence="10">Protein kinase domain-containing protein</fullName>
    </recommendedName>
</protein>
<keyword evidence="3" id="KW-0997">Cell inner membrane</keyword>
<dbReference type="InterPro" id="IPR000719">
    <property type="entry name" value="Prot_kinase_dom"/>
</dbReference>
<feature type="non-terminal residue" evidence="11">
    <location>
        <position position="230"/>
    </location>
</feature>
<dbReference type="Pfam" id="PF06293">
    <property type="entry name" value="Kdo"/>
    <property type="match status" value="1"/>
</dbReference>
<sequence>MVMTSLNDAVLNTLNGAILYDRSILSQVSDEIFLISSWKNSSKISNQYQSGGRGETFIISNNGQEFVLRHYNRGGYLAKFNRDSYFWLGQEKTRPFLEWRLLKKLFDLGLPTPKPVAARYTRRGMFYHSDIITVRIPNIQPLSSMLMENDIKNDFWYSLGSTIYRFHRAGVFHADLNCHNIQIDTNGKIWILDFDRGQILAPGTWQKNNLKRLQRSLKKVSKQNLNFKYN</sequence>
<evidence type="ECO:0000256" key="2">
    <source>
        <dbReference type="ARBA" id="ARBA00022475"/>
    </source>
</evidence>
<evidence type="ECO:0000256" key="9">
    <source>
        <dbReference type="ARBA" id="ARBA00023136"/>
    </source>
</evidence>